<dbReference type="AlphaFoldDB" id="M2YIL1"/>
<dbReference type="eggNOG" id="ENOG502S3V7">
    <property type="taxonomic scope" value="Eukaryota"/>
</dbReference>
<dbReference type="OMA" id="RVEIMKC"/>
<proteinExistence type="predicted"/>
<evidence type="ECO:0000313" key="3">
    <source>
        <dbReference type="Proteomes" id="UP000016933"/>
    </source>
</evidence>
<dbReference type="OrthoDB" id="5593235at2759"/>
<keyword evidence="1" id="KW-1133">Transmembrane helix</keyword>
<feature type="transmembrane region" description="Helical" evidence="1">
    <location>
        <begin position="17"/>
        <end position="35"/>
    </location>
</feature>
<reference evidence="3" key="1">
    <citation type="journal article" date="2012" name="PLoS Genet.">
        <title>The genomes of the fungal plant pathogens Cladosporium fulvum and Dothistroma septosporum reveal adaptation to different hosts and lifestyles but also signatures of common ancestry.</title>
        <authorList>
            <person name="de Wit P.J.G.M."/>
            <person name="van der Burgt A."/>
            <person name="Oekmen B."/>
            <person name="Stergiopoulos I."/>
            <person name="Abd-Elsalam K.A."/>
            <person name="Aerts A.L."/>
            <person name="Bahkali A.H."/>
            <person name="Beenen H.G."/>
            <person name="Chettri P."/>
            <person name="Cox M.P."/>
            <person name="Datema E."/>
            <person name="de Vries R.P."/>
            <person name="Dhillon B."/>
            <person name="Ganley A.R."/>
            <person name="Griffiths S.A."/>
            <person name="Guo Y."/>
            <person name="Hamelin R.C."/>
            <person name="Henrissat B."/>
            <person name="Kabir M.S."/>
            <person name="Jashni M.K."/>
            <person name="Kema G."/>
            <person name="Klaubauf S."/>
            <person name="Lapidus A."/>
            <person name="Levasseur A."/>
            <person name="Lindquist E."/>
            <person name="Mehrabi R."/>
            <person name="Ohm R.A."/>
            <person name="Owen T.J."/>
            <person name="Salamov A."/>
            <person name="Schwelm A."/>
            <person name="Schijlen E."/>
            <person name="Sun H."/>
            <person name="van den Burg H.A."/>
            <person name="van Ham R.C.H.J."/>
            <person name="Zhang S."/>
            <person name="Goodwin S.B."/>
            <person name="Grigoriev I.V."/>
            <person name="Collemare J."/>
            <person name="Bradshaw R.E."/>
        </authorList>
    </citation>
    <scope>NUCLEOTIDE SEQUENCE [LARGE SCALE GENOMIC DNA]</scope>
    <source>
        <strain evidence="3">NZE10 / CBS 128990</strain>
    </source>
</reference>
<name>M2YIL1_DOTSN</name>
<keyword evidence="1" id="KW-0472">Membrane</keyword>
<dbReference type="EMBL" id="KB446546">
    <property type="protein sequence ID" value="EME38751.1"/>
    <property type="molecule type" value="Genomic_DNA"/>
</dbReference>
<organism evidence="2 3">
    <name type="scientific">Dothistroma septosporum (strain NZE10 / CBS 128990)</name>
    <name type="common">Red band needle blight fungus</name>
    <name type="synonym">Mycosphaerella pini</name>
    <dbReference type="NCBI Taxonomy" id="675120"/>
    <lineage>
        <taxon>Eukaryota</taxon>
        <taxon>Fungi</taxon>
        <taxon>Dikarya</taxon>
        <taxon>Ascomycota</taxon>
        <taxon>Pezizomycotina</taxon>
        <taxon>Dothideomycetes</taxon>
        <taxon>Dothideomycetidae</taxon>
        <taxon>Mycosphaerellales</taxon>
        <taxon>Mycosphaerellaceae</taxon>
        <taxon>Dothistroma</taxon>
    </lineage>
</organism>
<sequence>MIALQNNAAGSTRRRRAVGFIAAVTLCLGLVWHFAHSGGSLKQVQSWTAGKHSSELKRPPNQRIVGLLFYGRPVYVEMLDCYVRKNLVSNGGWLDEVMFVADTTDRKDLAFLDQLVGQVPEYTQVRVHKDKGNFLGQWRAANESDTIYVKIDDDLVWLADDAVPRVVSGLISHPEALAMAGNIINSPVSRWFHYRTGAVRPFLPETLATKDLAESEPKGQWRTSYPHLPYHDAHPGKKYDDYSTEIAFPGARMLPLAPGHDSLKWTPLYGSSQYGTGWDKWGNWQAAQQTHYSFFWNVEHKTLDRYWFGSATDGTWDLHNDHYNTNFFAMWGRDVNADLIEKLNKGDEHGMTEYIPEIVDKPFMIDSHALIVHYSYGRQLDKLRHTDVLDRYRALAKETACPANTLKGEKFRWEDYGIHD</sequence>
<keyword evidence="1" id="KW-0812">Transmembrane</keyword>
<reference evidence="2 3" key="2">
    <citation type="journal article" date="2012" name="PLoS Pathog.">
        <title>Diverse lifestyles and strategies of plant pathogenesis encoded in the genomes of eighteen Dothideomycetes fungi.</title>
        <authorList>
            <person name="Ohm R.A."/>
            <person name="Feau N."/>
            <person name="Henrissat B."/>
            <person name="Schoch C.L."/>
            <person name="Horwitz B.A."/>
            <person name="Barry K.W."/>
            <person name="Condon B.J."/>
            <person name="Copeland A.C."/>
            <person name="Dhillon B."/>
            <person name="Glaser F."/>
            <person name="Hesse C.N."/>
            <person name="Kosti I."/>
            <person name="LaButti K."/>
            <person name="Lindquist E.A."/>
            <person name="Lucas S."/>
            <person name="Salamov A.A."/>
            <person name="Bradshaw R.E."/>
            <person name="Ciuffetti L."/>
            <person name="Hamelin R.C."/>
            <person name="Kema G.H.J."/>
            <person name="Lawrence C."/>
            <person name="Scott J.A."/>
            <person name="Spatafora J.W."/>
            <person name="Turgeon B.G."/>
            <person name="de Wit P.J.G.M."/>
            <person name="Zhong S."/>
            <person name="Goodwin S.B."/>
            <person name="Grigoriev I.V."/>
        </authorList>
    </citation>
    <scope>NUCLEOTIDE SEQUENCE [LARGE SCALE GENOMIC DNA]</scope>
    <source>
        <strain evidence="3">NZE10 / CBS 128990</strain>
    </source>
</reference>
<dbReference type="Proteomes" id="UP000016933">
    <property type="component" value="Unassembled WGS sequence"/>
</dbReference>
<protein>
    <submittedName>
        <fullName evidence="2">Uncharacterized protein</fullName>
    </submittedName>
</protein>
<dbReference type="STRING" id="675120.M2YIL1"/>
<evidence type="ECO:0000313" key="2">
    <source>
        <dbReference type="EMBL" id="EME38751.1"/>
    </source>
</evidence>
<gene>
    <name evidence="2" type="ORF">DOTSEDRAFT_75482</name>
</gene>
<accession>M2YIL1</accession>
<dbReference type="HOGENOM" id="CLU_038504_0_0_1"/>
<evidence type="ECO:0000256" key="1">
    <source>
        <dbReference type="SAM" id="Phobius"/>
    </source>
</evidence>
<keyword evidence="3" id="KW-1185">Reference proteome</keyword>